<sequence length="367" mass="38269">MRYSTFVRIPGSIARPAPKSGTRTAVGREDVAPMIFQKLTAAALGVAMLVGAAPKSAEADILVMGGNPEGSLFYAQSQAIASVIGQHTGDRVDVLPQSPTVFFPMFVSSEADLGLSSPIEANFAFRAVGPYEGANGGEGYPISTIMLGSPIRLSLVVRGSSDIQSMADLKGKRVASNYGAFAGSSITAEAALANAGLTDDDIEVVSVSSYPEGVTAVIEGRADAAVGSIGSGILQQLNAAEGARILSIDPSPEAMARSKEIGSAFVPIEVPAGIVGVDSDIHALSYATTLYGRSDLADEKVSAILETLWEHSEELKAIHPSLATWTPDRFADTAVVVPFHPAAIEFFKSKGVWTDELEARQAEISAK</sequence>
<evidence type="ECO:0000313" key="2">
    <source>
        <dbReference type="Proteomes" id="UP000219050"/>
    </source>
</evidence>
<dbReference type="KEGG" id="cmag:CBW24_16295"/>
<name>A0A291M477_9RHOB</name>
<dbReference type="Pfam" id="PF16868">
    <property type="entry name" value="NMT1_3"/>
    <property type="match status" value="1"/>
</dbReference>
<dbReference type="NCBIfam" id="TIGR02122">
    <property type="entry name" value="TRAP_TAXI"/>
    <property type="match status" value="1"/>
</dbReference>
<dbReference type="Proteomes" id="UP000219050">
    <property type="component" value="Plasmid pDY25-B"/>
</dbReference>
<evidence type="ECO:0008006" key="3">
    <source>
        <dbReference type="Google" id="ProtNLM"/>
    </source>
</evidence>
<keyword evidence="1" id="KW-0614">Plasmid</keyword>
<dbReference type="Gene3D" id="3.40.190.10">
    <property type="entry name" value="Periplasmic binding protein-like II"/>
    <property type="match status" value="2"/>
</dbReference>
<accession>A0A291M477</accession>
<dbReference type="PANTHER" id="PTHR42941:SF1">
    <property type="entry name" value="SLL1037 PROTEIN"/>
    <property type="match status" value="1"/>
</dbReference>
<organism evidence="1 2">
    <name type="scientific">Pacificitalea manganoxidans</name>
    <dbReference type="NCBI Taxonomy" id="1411902"/>
    <lineage>
        <taxon>Bacteria</taxon>
        <taxon>Pseudomonadati</taxon>
        <taxon>Pseudomonadota</taxon>
        <taxon>Alphaproteobacteria</taxon>
        <taxon>Rhodobacterales</taxon>
        <taxon>Paracoccaceae</taxon>
        <taxon>Pacificitalea</taxon>
    </lineage>
</organism>
<evidence type="ECO:0000313" key="1">
    <source>
        <dbReference type="EMBL" id="ATI43712.1"/>
    </source>
</evidence>
<geneLocation type="plasmid" evidence="2">
    <name>pdy25-b</name>
</geneLocation>
<reference evidence="1 2" key="1">
    <citation type="submission" date="2017-05" db="EMBL/GenBank/DDBJ databases">
        <title>Comparative genomic and metabolic analysis of manganese-oxidizing mechanisms in Celeribater manganoxidans DY25T: its adaption to the environment of polymetallic nodule.</title>
        <authorList>
            <person name="Wang X."/>
        </authorList>
    </citation>
    <scope>NUCLEOTIDE SEQUENCE [LARGE SCALE GENOMIC DNA]</scope>
    <source>
        <strain evidence="1 2">DY25</strain>
        <plasmid evidence="2">pdy25-b</plasmid>
    </source>
</reference>
<dbReference type="EMBL" id="CP021406">
    <property type="protein sequence ID" value="ATI43712.1"/>
    <property type="molecule type" value="Genomic_DNA"/>
</dbReference>
<dbReference type="InterPro" id="IPR011852">
    <property type="entry name" value="TRAP_TAXI"/>
</dbReference>
<gene>
    <name evidence="1" type="ORF">CBW24_16295</name>
</gene>
<protein>
    <recommendedName>
        <fullName evidence="3">TAXI family TRAP transporter solute-binding subunit</fullName>
    </recommendedName>
</protein>
<proteinExistence type="predicted"/>
<dbReference type="PANTHER" id="PTHR42941">
    <property type="entry name" value="SLL1037 PROTEIN"/>
    <property type="match status" value="1"/>
</dbReference>
<keyword evidence="2" id="KW-1185">Reference proteome</keyword>
<dbReference type="AlphaFoldDB" id="A0A291M477"/>
<dbReference type="SUPFAM" id="SSF53850">
    <property type="entry name" value="Periplasmic binding protein-like II"/>
    <property type="match status" value="1"/>
</dbReference>